<keyword evidence="1" id="KW-1133">Transmembrane helix</keyword>
<comment type="caution">
    <text evidence="2">The sequence shown here is derived from an EMBL/GenBank/DDBJ whole genome shotgun (WGS) entry which is preliminary data.</text>
</comment>
<protein>
    <submittedName>
        <fullName evidence="2">Uncharacterized protein</fullName>
    </submittedName>
</protein>
<keyword evidence="3" id="KW-1185">Reference proteome</keyword>
<organism evidence="2 3">
    <name type="scientific">Granulicella cerasi</name>
    <dbReference type="NCBI Taxonomy" id="741063"/>
    <lineage>
        <taxon>Bacteria</taxon>
        <taxon>Pseudomonadati</taxon>
        <taxon>Acidobacteriota</taxon>
        <taxon>Terriglobia</taxon>
        <taxon>Terriglobales</taxon>
        <taxon>Acidobacteriaceae</taxon>
        <taxon>Granulicella</taxon>
    </lineage>
</organism>
<reference evidence="3" key="1">
    <citation type="journal article" date="2019" name="Int. J. Syst. Evol. Microbiol.">
        <title>The Global Catalogue of Microorganisms (GCM) 10K type strain sequencing project: providing services to taxonomists for standard genome sequencing and annotation.</title>
        <authorList>
            <consortium name="The Broad Institute Genomics Platform"/>
            <consortium name="The Broad Institute Genome Sequencing Center for Infectious Disease"/>
            <person name="Wu L."/>
            <person name="Ma J."/>
        </authorList>
    </citation>
    <scope>NUCLEOTIDE SEQUENCE [LARGE SCALE GENOMIC DNA]</scope>
    <source>
        <strain evidence="3">CGMCC 1.16026</strain>
    </source>
</reference>
<proteinExistence type="predicted"/>
<dbReference type="RefSeq" id="WP_263370358.1">
    <property type="nucleotide sequence ID" value="NZ_JAGSYD010000001.1"/>
</dbReference>
<evidence type="ECO:0000313" key="3">
    <source>
        <dbReference type="Proteomes" id="UP001596391"/>
    </source>
</evidence>
<feature type="transmembrane region" description="Helical" evidence="1">
    <location>
        <begin position="20"/>
        <end position="40"/>
    </location>
</feature>
<keyword evidence="1" id="KW-0472">Membrane</keyword>
<evidence type="ECO:0000313" key="2">
    <source>
        <dbReference type="EMBL" id="MFC6646706.1"/>
    </source>
</evidence>
<dbReference type="Proteomes" id="UP001596391">
    <property type="component" value="Unassembled WGS sequence"/>
</dbReference>
<sequence length="94" mass="9933">MISFRRENDRNASGKGFWQAQLPVFAALFVMLLTLSMGIAESSHRALSEGVAAGAAGSVFAAALLTSNPRRMVSRLRTAAARKQAPLTAEAVKG</sequence>
<accession>A0ABW1ZDC6</accession>
<keyword evidence="1" id="KW-0812">Transmembrane</keyword>
<dbReference type="EMBL" id="JBHSWI010000001">
    <property type="protein sequence ID" value="MFC6646706.1"/>
    <property type="molecule type" value="Genomic_DNA"/>
</dbReference>
<evidence type="ECO:0000256" key="1">
    <source>
        <dbReference type="SAM" id="Phobius"/>
    </source>
</evidence>
<feature type="transmembrane region" description="Helical" evidence="1">
    <location>
        <begin position="46"/>
        <end position="67"/>
    </location>
</feature>
<name>A0ABW1ZDC6_9BACT</name>
<gene>
    <name evidence="2" type="ORF">ACFQBQ_14145</name>
</gene>